<keyword evidence="2" id="KW-1185">Reference proteome</keyword>
<proteinExistence type="predicted"/>
<dbReference type="AlphaFoldDB" id="V4QX98"/>
<dbReference type="EMBL" id="AWGB01000068">
    <property type="protein sequence ID" value="ESQ83773.1"/>
    <property type="molecule type" value="Genomic_DNA"/>
</dbReference>
<organism evidence="1 2">
    <name type="scientific">Asticcacaulis benevestitus DSM 16100 = ATCC BAA-896</name>
    <dbReference type="NCBI Taxonomy" id="1121022"/>
    <lineage>
        <taxon>Bacteria</taxon>
        <taxon>Pseudomonadati</taxon>
        <taxon>Pseudomonadota</taxon>
        <taxon>Alphaproteobacteria</taxon>
        <taxon>Caulobacterales</taxon>
        <taxon>Caulobacteraceae</taxon>
        <taxon>Asticcacaulis</taxon>
    </lineage>
</organism>
<evidence type="ECO:0000313" key="2">
    <source>
        <dbReference type="Proteomes" id="UP000017837"/>
    </source>
</evidence>
<dbReference type="Proteomes" id="UP000017837">
    <property type="component" value="Unassembled WGS sequence"/>
</dbReference>
<protein>
    <submittedName>
        <fullName evidence="1">Uncharacterized protein</fullName>
    </submittedName>
</protein>
<gene>
    <name evidence="1" type="ORF">ABENE_20080</name>
</gene>
<accession>V4QX98</accession>
<sequence length="84" mass="9745">MLEYRRAENRPWVAAVVQKYFKITGRPAEPTITDVEEYFEALVYDEDVPYALCRSSLEKALKERGKEHLHAILERAKLYALSAS</sequence>
<evidence type="ECO:0000313" key="1">
    <source>
        <dbReference type="EMBL" id="ESQ83773.1"/>
    </source>
</evidence>
<comment type="caution">
    <text evidence="1">The sequence shown here is derived from an EMBL/GenBank/DDBJ whole genome shotgun (WGS) entry which is preliminary data.</text>
</comment>
<reference evidence="1 2" key="1">
    <citation type="journal article" date="2014" name="Nature">
        <title>Sequential evolution of bacterial morphology by co-option of a developmental regulator.</title>
        <authorList>
            <person name="Jiang C."/>
            <person name="Brown P.J."/>
            <person name="Ducret A."/>
            <person name="Brun Y.V."/>
        </authorList>
    </citation>
    <scope>NUCLEOTIDE SEQUENCE [LARGE SCALE GENOMIC DNA]</scope>
    <source>
        <strain evidence="1 2">DSM 16100</strain>
    </source>
</reference>
<dbReference type="PATRIC" id="fig|1121022.4.peg.4114"/>
<name>V4QX98_9CAUL</name>
<dbReference type="RefSeq" id="WP_018083691.1">
    <property type="nucleotide sequence ID" value="NZ_AQWM01000040.1"/>
</dbReference>